<evidence type="ECO:0000313" key="1">
    <source>
        <dbReference type="EMBL" id="MBW4564801.1"/>
    </source>
</evidence>
<organism evidence="1 2">
    <name type="scientific">Mojavia pulchra JT2-VF2</name>
    <dbReference type="NCBI Taxonomy" id="287848"/>
    <lineage>
        <taxon>Bacteria</taxon>
        <taxon>Bacillati</taxon>
        <taxon>Cyanobacteriota</taxon>
        <taxon>Cyanophyceae</taxon>
        <taxon>Nostocales</taxon>
        <taxon>Nostocaceae</taxon>
    </lineage>
</organism>
<dbReference type="Proteomes" id="UP000715781">
    <property type="component" value="Unassembled WGS sequence"/>
</dbReference>
<accession>A0A951Q580</accession>
<evidence type="ECO:0000313" key="2">
    <source>
        <dbReference type="Proteomes" id="UP000715781"/>
    </source>
</evidence>
<dbReference type="EMBL" id="JAHHHN010000026">
    <property type="protein sequence ID" value="MBW4564801.1"/>
    <property type="molecule type" value="Genomic_DNA"/>
</dbReference>
<name>A0A951Q580_9NOST</name>
<comment type="caution">
    <text evidence="1">The sequence shown here is derived from an EMBL/GenBank/DDBJ whole genome shotgun (WGS) entry which is preliminary data.</text>
</comment>
<reference evidence="1" key="2">
    <citation type="journal article" date="2022" name="Microbiol. Resour. Announc.">
        <title>Metagenome Sequencing to Explore Phylogenomics of Terrestrial Cyanobacteria.</title>
        <authorList>
            <person name="Ward R.D."/>
            <person name="Stajich J.E."/>
            <person name="Johansen J.R."/>
            <person name="Huntemann M."/>
            <person name="Clum A."/>
            <person name="Foster B."/>
            <person name="Foster B."/>
            <person name="Roux S."/>
            <person name="Palaniappan K."/>
            <person name="Varghese N."/>
            <person name="Mukherjee S."/>
            <person name="Reddy T.B.K."/>
            <person name="Daum C."/>
            <person name="Copeland A."/>
            <person name="Chen I.A."/>
            <person name="Ivanova N.N."/>
            <person name="Kyrpides N.C."/>
            <person name="Shapiro N."/>
            <person name="Eloe-Fadrosh E.A."/>
            <person name="Pietrasiak N."/>
        </authorList>
    </citation>
    <scope>NUCLEOTIDE SEQUENCE</scope>
    <source>
        <strain evidence="1">JT2-VF2</strain>
    </source>
</reference>
<sequence>MASEENSNINHELELLQTNITQNDIKIIEQLVIIAERNSSQVLEAKSAMGWRAFQDVLSIELSPSITTTDYNSPDESEEKESSFYLSVSLDPIKLISAFQQQPIMRSRWQEAKQQKRLAVIRHYLAYIQARQATKIAAYRMQNLTASDCAFAEACPAGT</sequence>
<reference evidence="1" key="1">
    <citation type="submission" date="2021-05" db="EMBL/GenBank/DDBJ databases">
        <authorList>
            <person name="Pietrasiak N."/>
            <person name="Ward R."/>
            <person name="Stajich J.E."/>
            <person name="Kurbessoian T."/>
        </authorList>
    </citation>
    <scope>NUCLEOTIDE SEQUENCE</scope>
    <source>
        <strain evidence="1">JT2-VF2</strain>
    </source>
</reference>
<dbReference type="AlphaFoldDB" id="A0A951Q580"/>
<protein>
    <submittedName>
        <fullName evidence="1">Uncharacterized protein</fullName>
    </submittedName>
</protein>
<proteinExistence type="predicted"/>
<gene>
    <name evidence="1" type="ORF">KME32_27485</name>
</gene>